<comment type="caution">
    <text evidence="2">The sequence shown here is derived from an EMBL/GenBank/DDBJ whole genome shotgun (WGS) entry which is preliminary data.</text>
</comment>
<dbReference type="Proteomes" id="UP001165083">
    <property type="component" value="Unassembled WGS sequence"/>
</dbReference>
<evidence type="ECO:0000256" key="1">
    <source>
        <dbReference type="SAM" id="MobiDB-lite"/>
    </source>
</evidence>
<evidence type="ECO:0000313" key="2">
    <source>
        <dbReference type="EMBL" id="GMF27824.1"/>
    </source>
</evidence>
<dbReference type="PANTHER" id="PTHR34415:SF1">
    <property type="entry name" value="INTEGRASE CATALYTIC DOMAIN-CONTAINING PROTEIN"/>
    <property type="match status" value="1"/>
</dbReference>
<proteinExistence type="predicted"/>
<protein>
    <submittedName>
        <fullName evidence="2">Unnamed protein product</fullName>
    </submittedName>
</protein>
<reference evidence="2" key="1">
    <citation type="submission" date="2023-04" db="EMBL/GenBank/DDBJ databases">
        <title>Phytophthora lilii NBRC 32176.</title>
        <authorList>
            <person name="Ichikawa N."/>
            <person name="Sato H."/>
            <person name="Tonouchi N."/>
        </authorList>
    </citation>
    <scope>NUCLEOTIDE SEQUENCE</scope>
    <source>
        <strain evidence="2">NBRC 32176</strain>
    </source>
</reference>
<gene>
    <name evidence="2" type="ORF">Plil01_001167400</name>
</gene>
<dbReference type="PANTHER" id="PTHR34415">
    <property type="entry name" value="INTEGRASE CATALYTIC DOMAIN-CONTAINING PROTEIN"/>
    <property type="match status" value="1"/>
</dbReference>
<name>A0A9W6U844_9STRA</name>
<accession>A0A9W6U844</accession>
<feature type="region of interest" description="Disordered" evidence="1">
    <location>
        <begin position="20"/>
        <end position="66"/>
    </location>
</feature>
<keyword evidence="3" id="KW-1185">Reference proteome</keyword>
<dbReference type="AlphaFoldDB" id="A0A9W6U844"/>
<feature type="compositionally biased region" description="Basic and acidic residues" evidence="1">
    <location>
        <begin position="36"/>
        <end position="51"/>
    </location>
</feature>
<sequence length="291" mass="32502">MSANRYEIATATSAGKNVQLAQDDYAPDPSGSHCTLRCEEEEKRGAAGDAKDSEDEPDDEDWSKNEYKADEALTCRADPPSDTAVIVMDFSQTLTVPSVSSTPSQWYFCSLVNVNVFGIYCQNDGVQTNYVYDETTSGKGSEQINSMLHHYIRTVILPTAKKKLIVYADNCAGQNNPVIKFRLAQVHVGVLDRIDYKFFVKGHTKNHMIADLDTSAMIQSIRPQLQNKKRTPKVPSKHVVSTSDGCHCPRECCPARTRCCYRQRFNVPEEVILTCFQFEFCKIEITTGSAA</sequence>
<dbReference type="EMBL" id="BSXW01000679">
    <property type="protein sequence ID" value="GMF27824.1"/>
    <property type="molecule type" value="Genomic_DNA"/>
</dbReference>
<evidence type="ECO:0000313" key="3">
    <source>
        <dbReference type="Proteomes" id="UP001165083"/>
    </source>
</evidence>
<feature type="compositionally biased region" description="Acidic residues" evidence="1">
    <location>
        <begin position="52"/>
        <end position="61"/>
    </location>
</feature>
<organism evidence="2 3">
    <name type="scientific">Phytophthora lilii</name>
    <dbReference type="NCBI Taxonomy" id="2077276"/>
    <lineage>
        <taxon>Eukaryota</taxon>
        <taxon>Sar</taxon>
        <taxon>Stramenopiles</taxon>
        <taxon>Oomycota</taxon>
        <taxon>Peronosporomycetes</taxon>
        <taxon>Peronosporales</taxon>
        <taxon>Peronosporaceae</taxon>
        <taxon>Phytophthora</taxon>
    </lineage>
</organism>
<dbReference type="OrthoDB" id="7348089at2759"/>